<reference evidence="2 3" key="1">
    <citation type="submission" date="2023-01" db="EMBL/GenBank/DDBJ databases">
        <title>Bacillus changyiensis sp. nov., isolated from a coastal deposit.</title>
        <authorList>
            <person name="Xiao G."/>
            <person name="Lai Q."/>
            <person name="Hu Z."/>
            <person name="Shao Z."/>
        </authorList>
    </citation>
    <scope>NUCLEOTIDE SEQUENCE [LARGE SCALE GENOMIC DNA]</scope>
    <source>
        <strain evidence="2 3">CLL-7-23</strain>
    </source>
</reference>
<gene>
    <name evidence="2" type="ORF">PJ311_01880</name>
</gene>
<proteinExistence type="predicted"/>
<sequence>MDYICVVVFSVLSATMVYISMYFETYGFSPFPVISMFMLVGYVLFATPVQIFVNRKPKKFSRWHLVTYFIVSFAVCTTLLVLLDSYKWYILTVPMLYIISFVLAFIYWFWDSVFLQRKHKSFS</sequence>
<organism evidence="2 3">
    <name type="scientific">Bacillus changyiensis</name>
    <dbReference type="NCBI Taxonomy" id="3004103"/>
    <lineage>
        <taxon>Bacteria</taxon>
        <taxon>Bacillati</taxon>
        <taxon>Bacillota</taxon>
        <taxon>Bacilli</taxon>
        <taxon>Bacillales</taxon>
        <taxon>Bacillaceae</taxon>
        <taxon>Bacillus</taxon>
    </lineage>
</organism>
<evidence type="ECO:0000313" key="2">
    <source>
        <dbReference type="EMBL" id="MDA7025357.1"/>
    </source>
</evidence>
<feature type="transmembrane region" description="Helical" evidence="1">
    <location>
        <begin position="29"/>
        <end position="53"/>
    </location>
</feature>
<accession>A0ABT4X1U6</accession>
<dbReference type="EMBL" id="JAQKAB010000001">
    <property type="protein sequence ID" value="MDA7025357.1"/>
    <property type="molecule type" value="Genomic_DNA"/>
</dbReference>
<dbReference type="RefSeq" id="WP_271339223.1">
    <property type="nucleotide sequence ID" value="NZ_JAQKAB010000001.1"/>
</dbReference>
<evidence type="ECO:0000313" key="3">
    <source>
        <dbReference type="Proteomes" id="UP001211894"/>
    </source>
</evidence>
<dbReference type="InterPro" id="IPR031374">
    <property type="entry name" value="UPF0715"/>
</dbReference>
<keyword evidence="1" id="KW-0472">Membrane</keyword>
<dbReference type="Proteomes" id="UP001211894">
    <property type="component" value="Unassembled WGS sequence"/>
</dbReference>
<feature type="transmembrane region" description="Helical" evidence="1">
    <location>
        <begin position="65"/>
        <end position="83"/>
    </location>
</feature>
<keyword evidence="1" id="KW-1133">Transmembrane helix</keyword>
<protein>
    <submittedName>
        <fullName evidence="2">UPF0715 family protein</fullName>
    </submittedName>
</protein>
<evidence type="ECO:0000256" key="1">
    <source>
        <dbReference type="SAM" id="Phobius"/>
    </source>
</evidence>
<feature type="transmembrane region" description="Helical" evidence="1">
    <location>
        <begin position="5"/>
        <end position="23"/>
    </location>
</feature>
<feature type="transmembrane region" description="Helical" evidence="1">
    <location>
        <begin position="89"/>
        <end position="110"/>
    </location>
</feature>
<name>A0ABT4X1U6_9BACI</name>
<dbReference type="InterPro" id="IPR036259">
    <property type="entry name" value="MFS_trans_sf"/>
</dbReference>
<keyword evidence="1" id="KW-0812">Transmembrane</keyword>
<comment type="caution">
    <text evidence="2">The sequence shown here is derived from an EMBL/GenBank/DDBJ whole genome shotgun (WGS) entry which is preliminary data.</text>
</comment>
<dbReference type="SUPFAM" id="SSF103473">
    <property type="entry name" value="MFS general substrate transporter"/>
    <property type="match status" value="1"/>
</dbReference>
<dbReference type="Pfam" id="PF17094">
    <property type="entry name" value="UPF0715"/>
    <property type="match status" value="1"/>
</dbReference>
<keyword evidence="3" id="KW-1185">Reference proteome</keyword>